<gene>
    <name evidence="1" type="ORF">EAK82_21730</name>
</gene>
<dbReference type="Proteomes" id="UP000885392">
    <property type="component" value="Unassembled WGS sequence"/>
</dbReference>
<reference evidence="1" key="1">
    <citation type="submission" date="2018-10" db="EMBL/GenBank/DDBJ databases">
        <authorList>
            <consortium name="PulseNet: The National Subtyping Network for Foodborne Disease Surveillance"/>
            <person name="Tarr C.L."/>
            <person name="Trees E."/>
            <person name="Katz L.S."/>
            <person name="Carleton-Romer H.A."/>
            <person name="Stroika S."/>
            <person name="Kucerova Z."/>
            <person name="Roache K.F."/>
            <person name="Sabol A.L."/>
            <person name="Besser J."/>
            <person name="Gerner-Smidt P."/>
        </authorList>
    </citation>
    <scope>NUCLEOTIDE SEQUENCE [LARGE SCALE GENOMIC DNA]</scope>
    <source>
        <strain evidence="1">PNUSAS038541</strain>
    </source>
</reference>
<comment type="caution">
    <text evidence="1">The sequence shown here is derived from an EMBL/GenBank/DDBJ whole genome shotgun (WGS) entry which is preliminary data.</text>
</comment>
<proteinExistence type="predicted"/>
<accession>A0A3R0XLR8</accession>
<dbReference type="AlphaFoldDB" id="A0A3R0XLR8"/>
<evidence type="ECO:0000313" key="1">
    <source>
        <dbReference type="EMBL" id="MLW02755.1"/>
    </source>
</evidence>
<sequence>MSGKTVEVTCKCCPDKFMARVSDRKRGWAQFCSKSCAAFWKQYGRRRGHQSIEMREAAIDRNSIERLQRENHVSQPSRGFVYVGGFGPWDDHKDC</sequence>
<evidence type="ECO:0008006" key="2">
    <source>
        <dbReference type="Google" id="ProtNLM"/>
    </source>
</evidence>
<name>A0A3R0XLR8_SALER</name>
<organism evidence="1">
    <name type="scientific">Salmonella enterica</name>
    <name type="common">Salmonella choleraesuis</name>
    <dbReference type="NCBI Taxonomy" id="28901"/>
    <lineage>
        <taxon>Bacteria</taxon>
        <taxon>Pseudomonadati</taxon>
        <taxon>Pseudomonadota</taxon>
        <taxon>Gammaproteobacteria</taxon>
        <taxon>Enterobacterales</taxon>
        <taxon>Enterobacteriaceae</taxon>
        <taxon>Salmonella</taxon>
    </lineage>
</organism>
<protein>
    <recommendedName>
        <fullName evidence="2">TRASH domain-containing protein</fullName>
    </recommendedName>
</protein>
<dbReference type="EMBL" id="RVIJ01000030">
    <property type="protein sequence ID" value="MLW02755.1"/>
    <property type="molecule type" value="Genomic_DNA"/>
</dbReference>